<feature type="domain" description="Peptidase M61 catalytic" evidence="2">
    <location>
        <begin position="285"/>
        <end position="402"/>
    </location>
</feature>
<evidence type="ECO:0000259" key="3">
    <source>
        <dbReference type="Pfam" id="PF13180"/>
    </source>
</evidence>
<dbReference type="STRING" id="550983.A4R26_28265"/>
<feature type="domain" description="Peptidase M61 N-terminal" evidence="4">
    <location>
        <begin position="24"/>
        <end position="190"/>
    </location>
</feature>
<protein>
    <submittedName>
        <fullName evidence="5">Peptidase M61</fullName>
    </submittedName>
</protein>
<dbReference type="InterPro" id="IPR001478">
    <property type="entry name" value="PDZ"/>
</dbReference>
<dbReference type="Gene3D" id="1.10.390.10">
    <property type="entry name" value="Neutral Protease Domain 2"/>
    <property type="match status" value="1"/>
</dbReference>
<dbReference type="Gene3D" id="2.60.40.3650">
    <property type="match status" value="1"/>
</dbReference>
<proteinExistence type="predicted"/>
<dbReference type="InterPro" id="IPR036034">
    <property type="entry name" value="PDZ_sf"/>
</dbReference>
<dbReference type="RefSeq" id="WP_081169679.1">
    <property type="nucleotide sequence ID" value="NZ_LWBP01000212.1"/>
</dbReference>
<keyword evidence="6" id="KW-1185">Reference proteome</keyword>
<dbReference type="SUPFAM" id="SSF55486">
    <property type="entry name" value="Metalloproteases ('zincins'), catalytic domain"/>
    <property type="match status" value="1"/>
</dbReference>
<dbReference type="EMBL" id="LWBP01000212">
    <property type="protein sequence ID" value="OQP52725.1"/>
    <property type="molecule type" value="Genomic_DNA"/>
</dbReference>
<dbReference type="InterPro" id="IPR024191">
    <property type="entry name" value="Peptidase_M61"/>
</dbReference>
<dbReference type="SUPFAM" id="SSF50156">
    <property type="entry name" value="PDZ domain-like"/>
    <property type="match status" value="1"/>
</dbReference>
<dbReference type="AlphaFoldDB" id="A0A1V9F3A5"/>
<gene>
    <name evidence="5" type="ORF">A4R26_28265</name>
</gene>
<evidence type="ECO:0000259" key="4">
    <source>
        <dbReference type="Pfam" id="PF17899"/>
    </source>
</evidence>
<evidence type="ECO:0000313" key="6">
    <source>
        <dbReference type="Proteomes" id="UP000192276"/>
    </source>
</evidence>
<dbReference type="Pfam" id="PF17899">
    <property type="entry name" value="Peptidase_M61_N"/>
    <property type="match status" value="1"/>
</dbReference>
<dbReference type="InterPro" id="IPR007963">
    <property type="entry name" value="Peptidase_M61_catalytic"/>
</dbReference>
<dbReference type="Pfam" id="PF13180">
    <property type="entry name" value="PDZ_2"/>
    <property type="match status" value="1"/>
</dbReference>
<evidence type="ECO:0000256" key="1">
    <source>
        <dbReference type="SAM" id="SignalP"/>
    </source>
</evidence>
<sequence>MTKKLFLLLTVLIISHTYAQKISYVVTFPNIQHHEARISVIASGIPAGKAVFRMSRSSPGRYATHEFGKNVYDVEALDSDGRPVTINHTDGDTWEVPKQNGTVQINYTLYAAHADGTYSGIDQSSIHLNMPSTFMWIKGFDKAPITIKFNLQPFDKKWTIATQLKPTANAAEFFAPGLQYFMDCPTKIGNLNWKEWSLKNPNGNNYTFKLALEADATDTLVTSFAAKVKRITQEAQAVFGEVPAFDYGTYTFIASINPYVKGDGMEHRNSTMISLPYSFNGANNLLGVFSHEFFHCWNVERIRPKTLEPFNFEKSNMSNELWCAEGFTQYYGDLLLGRAGLKPVEGVLAAMAGLINTKENSAGAKRFSPVEASRHAVFVDAGVAIDRTNYPNMYSSYYPYGGAIALALDLTLRTKFNLTLDDYMTALWKRFGKTEIAYTVAGLEEVLAGITSDKTFAAGFFSRYITGHESFNYAPLLEKAGIVLKKQYAGKAWLGQVQFAENTTTISSNTIIGSPLYNAGLDFEDVITQLDGKLVARPADINEALGSHKPGDSISIQYKHRTATKTATLILGENPSYSLQTYEQAGLNLTGEMKAFRDNWLGTKVRTIDNRQAIQ</sequence>
<comment type="caution">
    <text evidence="5">The sequence shown here is derived from an EMBL/GenBank/DDBJ whole genome shotgun (WGS) entry which is preliminary data.</text>
</comment>
<dbReference type="PIRSF" id="PIRSF016493">
    <property type="entry name" value="Glycyl_aminpptds"/>
    <property type="match status" value="1"/>
</dbReference>
<dbReference type="Proteomes" id="UP000192276">
    <property type="component" value="Unassembled WGS sequence"/>
</dbReference>
<feature type="chain" id="PRO_5010718893" evidence="1">
    <location>
        <begin position="20"/>
        <end position="615"/>
    </location>
</feature>
<accession>A0A1V9F3A5</accession>
<dbReference type="Pfam" id="PF05299">
    <property type="entry name" value="Peptidase_M61"/>
    <property type="match status" value="1"/>
</dbReference>
<dbReference type="OrthoDB" id="9778516at2"/>
<dbReference type="InterPro" id="IPR027268">
    <property type="entry name" value="Peptidase_M4/M1_CTD_sf"/>
</dbReference>
<name>A0A1V9F3A5_9BACT</name>
<dbReference type="InterPro" id="IPR040756">
    <property type="entry name" value="Peptidase_M61_N"/>
</dbReference>
<evidence type="ECO:0000313" key="5">
    <source>
        <dbReference type="EMBL" id="OQP52725.1"/>
    </source>
</evidence>
<feature type="signal peptide" evidence="1">
    <location>
        <begin position="1"/>
        <end position="19"/>
    </location>
</feature>
<dbReference type="Gene3D" id="2.30.42.10">
    <property type="match status" value="1"/>
</dbReference>
<evidence type="ECO:0000259" key="2">
    <source>
        <dbReference type="Pfam" id="PF05299"/>
    </source>
</evidence>
<keyword evidence="1" id="KW-0732">Signal</keyword>
<reference evidence="6" key="1">
    <citation type="submission" date="2016-04" db="EMBL/GenBank/DDBJ databases">
        <authorList>
            <person name="Chen L."/>
            <person name="Zhuang W."/>
            <person name="Wang G."/>
        </authorList>
    </citation>
    <scope>NUCLEOTIDE SEQUENCE [LARGE SCALE GENOMIC DNA]</scope>
    <source>
        <strain evidence="6">208</strain>
    </source>
</reference>
<feature type="domain" description="PDZ" evidence="3">
    <location>
        <begin position="513"/>
        <end position="570"/>
    </location>
</feature>
<organism evidence="5 6">
    <name type="scientific">Niastella populi</name>
    <dbReference type="NCBI Taxonomy" id="550983"/>
    <lineage>
        <taxon>Bacteria</taxon>
        <taxon>Pseudomonadati</taxon>
        <taxon>Bacteroidota</taxon>
        <taxon>Chitinophagia</taxon>
        <taxon>Chitinophagales</taxon>
        <taxon>Chitinophagaceae</taxon>
        <taxon>Niastella</taxon>
    </lineage>
</organism>